<dbReference type="eggNOG" id="ENOG50340DX">
    <property type="taxonomic scope" value="Bacteria"/>
</dbReference>
<organism evidence="2 3">
    <name type="scientific">Leadbetterella byssophila (strain DSM 17132 / JCM 16389 / KACC 11308 / NBRC 106382 / 4M15)</name>
    <dbReference type="NCBI Taxonomy" id="649349"/>
    <lineage>
        <taxon>Bacteria</taxon>
        <taxon>Pseudomonadati</taxon>
        <taxon>Bacteroidota</taxon>
        <taxon>Cytophagia</taxon>
        <taxon>Cytophagales</taxon>
        <taxon>Leadbetterellaceae</taxon>
        <taxon>Leadbetterella</taxon>
    </lineage>
</organism>
<accession>E4RY04</accession>
<dbReference type="InterPro" id="IPR009339">
    <property type="entry name" value="DUF998"/>
</dbReference>
<feature type="transmembrane region" description="Helical" evidence="1">
    <location>
        <begin position="43"/>
        <end position="64"/>
    </location>
</feature>
<evidence type="ECO:0000256" key="1">
    <source>
        <dbReference type="SAM" id="Phobius"/>
    </source>
</evidence>
<keyword evidence="1" id="KW-0472">Membrane</keyword>
<sequence length="199" mass="22133">MNFIAKVSAYGFILLFILLHLLKPEIDPTWQPFSYYLIGEYGWLMQCAFLLLSLSFFTFALGVIKVLQTWRSKMGAVLFVLAGIGNVLCAFFYPDPLHAEPTLHGQWHAIGFSLLGAALLGTLFICLQFYRQSDVSLFRGRILFATVLFGAIEISMIFGMLLYFDGPESAMGGLGRLVILMSAIWVIITSNALANKSVV</sequence>
<reference evidence="2 3" key="2">
    <citation type="journal article" date="2011" name="Stand. Genomic Sci.">
        <title>Complete genome sequence of Leadbetterella byssophila type strain (4M15).</title>
        <authorList>
            <person name="Abt B."/>
            <person name="Teshima H."/>
            <person name="Lucas S."/>
            <person name="Lapidus A."/>
            <person name="Del Rio T.G."/>
            <person name="Nolan M."/>
            <person name="Tice H."/>
            <person name="Cheng J.F."/>
            <person name="Pitluck S."/>
            <person name="Liolios K."/>
            <person name="Pagani I."/>
            <person name="Ivanova N."/>
            <person name="Mavromatis K."/>
            <person name="Pati A."/>
            <person name="Tapia R."/>
            <person name="Han C."/>
            <person name="Goodwin L."/>
            <person name="Chen A."/>
            <person name="Palaniappan K."/>
            <person name="Land M."/>
            <person name="Hauser L."/>
            <person name="Chang Y.J."/>
            <person name="Jeffries C.D."/>
            <person name="Rohde M."/>
            <person name="Goker M."/>
            <person name="Tindall B.J."/>
            <person name="Detter J.C."/>
            <person name="Woyke T."/>
            <person name="Bristow J."/>
            <person name="Eisen J.A."/>
            <person name="Markowitz V."/>
            <person name="Hugenholtz P."/>
            <person name="Klenk H.P."/>
            <person name="Kyrpides N.C."/>
        </authorList>
    </citation>
    <scope>NUCLEOTIDE SEQUENCE [LARGE SCALE GENOMIC DNA]</scope>
    <source>
        <strain evidence="3">DSM 17132 / JCM 16389 / KACC 11308 / NBRC 106382 / 4M15</strain>
    </source>
</reference>
<reference key="1">
    <citation type="submission" date="2010-11" db="EMBL/GenBank/DDBJ databases">
        <title>The complete genome of Leadbetterella byssophila DSM 17132.</title>
        <authorList>
            <consortium name="US DOE Joint Genome Institute (JGI-PGF)"/>
            <person name="Lucas S."/>
            <person name="Copeland A."/>
            <person name="Lapidus A."/>
            <person name="Glavina del Rio T."/>
            <person name="Dalin E."/>
            <person name="Tice H."/>
            <person name="Bruce D."/>
            <person name="Goodwin L."/>
            <person name="Pitluck S."/>
            <person name="Kyrpides N."/>
            <person name="Mavromatis K."/>
            <person name="Ivanova N."/>
            <person name="Teshima H."/>
            <person name="Brettin T."/>
            <person name="Detter J.C."/>
            <person name="Han C."/>
            <person name="Tapia R."/>
            <person name="Land M."/>
            <person name="Hauser L."/>
            <person name="Markowitz V."/>
            <person name="Cheng J.-F."/>
            <person name="Hugenholtz P."/>
            <person name="Woyke T."/>
            <person name="Wu D."/>
            <person name="Tindall B."/>
            <person name="Pomrenke H.G."/>
            <person name="Brambilla E."/>
            <person name="Klenk H.-P."/>
            <person name="Eisen J.A."/>
        </authorList>
    </citation>
    <scope>NUCLEOTIDE SEQUENCE [LARGE SCALE GENOMIC DNA]</scope>
    <source>
        <strain>DSM 17132</strain>
    </source>
</reference>
<proteinExistence type="predicted"/>
<feature type="transmembrane region" description="Helical" evidence="1">
    <location>
        <begin position="7"/>
        <end position="23"/>
    </location>
</feature>
<protein>
    <recommendedName>
        <fullName evidence="4">DUF998 domain-containing protein</fullName>
    </recommendedName>
</protein>
<dbReference type="RefSeq" id="WP_013407384.1">
    <property type="nucleotide sequence ID" value="NC_014655.1"/>
</dbReference>
<keyword evidence="3" id="KW-1185">Reference proteome</keyword>
<dbReference type="HOGENOM" id="CLU_1254443_0_0_10"/>
<name>E4RY04_LEAB4</name>
<dbReference type="KEGG" id="lby:Lbys_0566"/>
<feature type="transmembrane region" description="Helical" evidence="1">
    <location>
        <begin position="76"/>
        <end position="94"/>
    </location>
</feature>
<evidence type="ECO:0000313" key="3">
    <source>
        <dbReference type="Proteomes" id="UP000007435"/>
    </source>
</evidence>
<keyword evidence="1" id="KW-1133">Transmembrane helix</keyword>
<dbReference type="Pfam" id="PF06197">
    <property type="entry name" value="DUF998"/>
    <property type="match status" value="1"/>
</dbReference>
<feature type="transmembrane region" description="Helical" evidence="1">
    <location>
        <begin position="176"/>
        <end position="194"/>
    </location>
</feature>
<dbReference type="OrthoDB" id="8478915at2"/>
<evidence type="ECO:0000313" key="2">
    <source>
        <dbReference type="EMBL" id="ADQ16332.1"/>
    </source>
</evidence>
<dbReference type="Proteomes" id="UP000007435">
    <property type="component" value="Chromosome"/>
</dbReference>
<gene>
    <name evidence="2" type="ordered locus">Lbys_0566</name>
</gene>
<feature type="transmembrane region" description="Helical" evidence="1">
    <location>
        <begin position="106"/>
        <end position="130"/>
    </location>
</feature>
<dbReference type="AlphaFoldDB" id="E4RY04"/>
<keyword evidence="1" id="KW-0812">Transmembrane</keyword>
<evidence type="ECO:0008006" key="4">
    <source>
        <dbReference type="Google" id="ProtNLM"/>
    </source>
</evidence>
<feature type="transmembrane region" description="Helical" evidence="1">
    <location>
        <begin position="142"/>
        <end position="164"/>
    </location>
</feature>
<dbReference type="EMBL" id="CP002305">
    <property type="protein sequence ID" value="ADQ16332.1"/>
    <property type="molecule type" value="Genomic_DNA"/>
</dbReference>